<accession>A0AAU8GSD0</accession>
<name>A0AAU8GSD0_9VIRU</name>
<sequence length="78" mass="8366">MSEIILTDEQIPVSAHYSKAHKDAKCTLARSEKVQAAQLRSGVRGRIAAIFPVSASEHANALSPFPAAFSICMLVAKK</sequence>
<reference evidence="1" key="1">
    <citation type="submission" date="2024-06" db="EMBL/GenBank/DDBJ databases">
        <authorList>
            <person name="Yerushalmy O."/>
            <person name="Alkalay-Oren S."/>
            <person name="Coppenhagn-Glazer S."/>
            <person name="Hazan R."/>
        </authorList>
    </citation>
    <scope>NUCLEOTIDE SEQUENCE</scope>
</reference>
<protein>
    <submittedName>
        <fullName evidence="1">Uncharacterized protein</fullName>
    </submittedName>
</protein>
<proteinExistence type="predicted"/>
<dbReference type="EMBL" id="PP931175">
    <property type="protein sequence ID" value="XCH45320.1"/>
    <property type="molecule type" value="Genomic_DNA"/>
</dbReference>
<evidence type="ECO:0000313" key="1">
    <source>
        <dbReference type="EMBL" id="XCH45320.1"/>
    </source>
</evidence>
<organism evidence="1">
    <name type="scientific">Pseudomonas phage PACT201</name>
    <dbReference type="NCBI Taxonomy" id="3230130"/>
    <lineage>
        <taxon>Viruses</taxon>
    </lineage>
</organism>